<dbReference type="Pfam" id="PF00126">
    <property type="entry name" value="HTH_1"/>
    <property type="match status" value="1"/>
</dbReference>
<accession>A0A142JU24</accession>
<evidence type="ECO:0000256" key="4">
    <source>
        <dbReference type="ARBA" id="ARBA00023163"/>
    </source>
</evidence>
<name>A0A142JU24_9BURK</name>
<proteinExistence type="inferred from homology"/>
<dbReference type="InterPro" id="IPR050950">
    <property type="entry name" value="HTH-type_LysR_regulators"/>
</dbReference>
<keyword evidence="7" id="KW-1185">Reference proteome</keyword>
<dbReference type="GO" id="GO:0003677">
    <property type="term" value="F:DNA binding"/>
    <property type="evidence" value="ECO:0007669"/>
    <property type="project" value="UniProtKB-KW"/>
</dbReference>
<evidence type="ECO:0000313" key="7">
    <source>
        <dbReference type="Proteomes" id="UP000075238"/>
    </source>
</evidence>
<keyword evidence="3" id="KW-0238">DNA-binding</keyword>
<dbReference type="GO" id="GO:0005829">
    <property type="term" value="C:cytosol"/>
    <property type="evidence" value="ECO:0007669"/>
    <property type="project" value="TreeGrafter"/>
</dbReference>
<dbReference type="Proteomes" id="UP000075238">
    <property type="component" value="Chromosome 2"/>
</dbReference>
<protein>
    <submittedName>
        <fullName evidence="6">LysR family transcriptional regulator</fullName>
    </submittedName>
</protein>
<dbReference type="SUPFAM" id="SSF53850">
    <property type="entry name" value="Periplasmic binding protein-like II"/>
    <property type="match status" value="1"/>
</dbReference>
<dbReference type="PRINTS" id="PR00039">
    <property type="entry name" value="HTHLYSR"/>
</dbReference>
<keyword evidence="2" id="KW-0805">Transcription regulation</keyword>
<dbReference type="Pfam" id="PF03466">
    <property type="entry name" value="LysR_substrate"/>
    <property type="match status" value="1"/>
</dbReference>
<dbReference type="AlphaFoldDB" id="A0A142JU24"/>
<dbReference type="GO" id="GO:0003700">
    <property type="term" value="F:DNA-binding transcription factor activity"/>
    <property type="evidence" value="ECO:0007669"/>
    <property type="project" value="InterPro"/>
</dbReference>
<dbReference type="CDD" id="cd08440">
    <property type="entry name" value="PBP2_LTTR_like_4"/>
    <property type="match status" value="1"/>
</dbReference>
<sequence length="313" mass="34203">MINGSAKPVLPMNFTLREFRVFRVVYELRSFSGASQTLHMTQSAVSKVCQEMESKVGQRLFERSTRKVVPTLLADQLYRHVCEVLGTMDAAERSMRSLLNMEAGEVSVAASPMLCVGLLRKAVTAFHHAYPAIRIGLHELSTDETIDYVVNGKADFGLASIEGAHPKLTIEHVFNETMFVVCAADHALARKRSVSWEQLAAWPQISLHPTFSTRRTVDRVFASRRLAYATAIEVGTVLSAISFAKAGVGVAVLPGYVTELVGEFGMVAKALPAEGVEHPIAIITRHNAMLSAPAARLLDDVRQSLEQGPRATS</sequence>
<evidence type="ECO:0000313" key="6">
    <source>
        <dbReference type="EMBL" id="AMR81586.1"/>
    </source>
</evidence>
<evidence type="ECO:0000259" key="5">
    <source>
        <dbReference type="PROSITE" id="PS50931"/>
    </source>
</evidence>
<dbReference type="InterPro" id="IPR036390">
    <property type="entry name" value="WH_DNA-bd_sf"/>
</dbReference>
<dbReference type="PANTHER" id="PTHR30419:SF8">
    <property type="entry name" value="NITROGEN ASSIMILATION TRANSCRIPTIONAL ACTIVATOR-RELATED"/>
    <property type="match status" value="1"/>
</dbReference>
<feature type="domain" description="HTH lysR-type" evidence="5">
    <location>
        <begin position="14"/>
        <end position="71"/>
    </location>
</feature>
<evidence type="ECO:0000256" key="1">
    <source>
        <dbReference type="ARBA" id="ARBA00009437"/>
    </source>
</evidence>
<gene>
    <name evidence="6" type="ORF">A2G96_27825</name>
</gene>
<keyword evidence="4" id="KW-0804">Transcription</keyword>
<dbReference type="STRING" id="1796606.A2G96_27825"/>
<dbReference type="PANTHER" id="PTHR30419">
    <property type="entry name" value="HTH-TYPE TRANSCRIPTIONAL REGULATOR YBHD"/>
    <property type="match status" value="1"/>
</dbReference>
<reference evidence="6 7" key="1">
    <citation type="submission" date="2016-03" db="EMBL/GenBank/DDBJ databases">
        <title>Complete genome sequence of a novel chlorpyrifos degrading bacterium, Cupriavidus nantongensis sp. X1.</title>
        <authorList>
            <person name="Fang L."/>
        </authorList>
    </citation>
    <scope>NUCLEOTIDE SEQUENCE [LARGE SCALE GENOMIC DNA]</scope>
    <source>
        <strain evidence="6 7">X1</strain>
    </source>
</reference>
<dbReference type="InterPro" id="IPR000847">
    <property type="entry name" value="LysR_HTH_N"/>
</dbReference>
<dbReference type="Gene3D" id="1.10.10.10">
    <property type="entry name" value="Winged helix-like DNA-binding domain superfamily/Winged helix DNA-binding domain"/>
    <property type="match status" value="1"/>
</dbReference>
<organism evidence="6 7">
    <name type="scientific">Cupriavidus nantongensis</name>
    <dbReference type="NCBI Taxonomy" id="1796606"/>
    <lineage>
        <taxon>Bacteria</taxon>
        <taxon>Pseudomonadati</taxon>
        <taxon>Pseudomonadota</taxon>
        <taxon>Betaproteobacteria</taxon>
        <taxon>Burkholderiales</taxon>
        <taxon>Burkholderiaceae</taxon>
        <taxon>Cupriavidus</taxon>
    </lineage>
</organism>
<dbReference type="KEGG" id="cnan:A2G96_27825"/>
<dbReference type="EMBL" id="CP014845">
    <property type="protein sequence ID" value="AMR81586.1"/>
    <property type="molecule type" value="Genomic_DNA"/>
</dbReference>
<evidence type="ECO:0000256" key="2">
    <source>
        <dbReference type="ARBA" id="ARBA00023015"/>
    </source>
</evidence>
<dbReference type="InterPro" id="IPR036388">
    <property type="entry name" value="WH-like_DNA-bd_sf"/>
</dbReference>
<dbReference type="Gene3D" id="3.40.190.290">
    <property type="match status" value="1"/>
</dbReference>
<dbReference type="SUPFAM" id="SSF46785">
    <property type="entry name" value="Winged helix' DNA-binding domain"/>
    <property type="match status" value="1"/>
</dbReference>
<dbReference type="PROSITE" id="PS50931">
    <property type="entry name" value="HTH_LYSR"/>
    <property type="match status" value="1"/>
</dbReference>
<evidence type="ECO:0000256" key="3">
    <source>
        <dbReference type="ARBA" id="ARBA00023125"/>
    </source>
</evidence>
<dbReference type="InterPro" id="IPR005119">
    <property type="entry name" value="LysR_subst-bd"/>
</dbReference>
<comment type="similarity">
    <text evidence="1">Belongs to the LysR transcriptional regulatory family.</text>
</comment>